<keyword evidence="4" id="KW-1185">Reference proteome</keyword>
<feature type="transmembrane region" description="Helical" evidence="2">
    <location>
        <begin position="27"/>
        <end position="47"/>
    </location>
</feature>
<gene>
    <name evidence="3" type="ORF">E4634_13725</name>
</gene>
<keyword evidence="2" id="KW-0812">Transmembrane</keyword>
<name>A0A4Z0LZE0_9GAMM</name>
<dbReference type="InterPro" id="IPR032820">
    <property type="entry name" value="ATPase_put"/>
</dbReference>
<evidence type="ECO:0000313" key="3">
    <source>
        <dbReference type="EMBL" id="TGD72580.1"/>
    </source>
</evidence>
<feature type="region of interest" description="Disordered" evidence="1">
    <location>
        <begin position="1"/>
        <end position="23"/>
    </location>
</feature>
<dbReference type="AlphaFoldDB" id="A0A4Z0LZE0"/>
<keyword evidence="2" id="KW-1133">Transmembrane helix</keyword>
<accession>A0A4Z0LZE0</accession>
<keyword evidence="2" id="KW-0472">Membrane</keyword>
<dbReference type="OrthoDB" id="9157352at2"/>
<evidence type="ECO:0000256" key="2">
    <source>
        <dbReference type="SAM" id="Phobius"/>
    </source>
</evidence>
<dbReference type="EMBL" id="SRLE01000009">
    <property type="protein sequence ID" value="TGD72580.1"/>
    <property type="molecule type" value="Genomic_DNA"/>
</dbReference>
<proteinExistence type="predicted"/>
<dbReference type="Pfam" id="PF09527">
    <property type="entry name" value="ATPase_gene1"/>
    <property type="match status" value="1"/>
</dbReference>
<reference evidence="3 4" key="1">
    <citation type="submission" date="2019-04" db="EMBL/GenBank/DDBJ databases">
        <title>Taxonomy of novel Haliea sp. from mangrove soil of West Coast of India.</title>
        <authorList>
            <person name="Verma A."/>
            <person name="Kumar P."/>
            <person name="Krishnamurthi S."/>
        </authorList>
    </citation>
    <scope>NUCLEOTIDE SEQUENCE [LARGE SCALE GENOMIC DNA]</scope>
    <source>
        <strain evidence="3 4">SAOS-164</strain>
    </source>
</reference>
<evidence type="ECO:0000313" key="4">
    <source>
        <dbReference type="Proteomes" id="UP000298050"/>
    </source>
</evidence>
<comment type="caution">
    <text evidence="3">The sequence shown here is derived from an EMBL/GenBank/DDBJ whole genome shotgun (WGS) entry which is preliminary data.</text>
</comment>
<evidence type="ECO:0000256" key="1">
    <source>
        <dbReference type="SAM" id="MobiDB-lite"/>
    </source>
</evidence>
<dbReference type="Proteomes" id="UP000298050">
    <property type="component" value="Unassembled WGS sequence"/>
</dbReference>
<sequence length="89" mass="10160">MNETRDLHEQVREQGERKRRAEREHDTLLSQTIYIGTLGLTMVLPIVGGAYLGRWLDGMSEGYSMRWTLSLLLLGVVLGAVNVYLLIRE</sequence>
<feature type="transmembrane region" description="Helical" evidence="2">
    <location>
        <begin position="67"/>
        <end position="87"/>
    </location>
</feature>
<organism evidence="3 4">
    <name type="scientific">Mangrovimicrobium sediminis</name>
    <dbReference type="NCBI Taxonomy" id="2562682"/>
    <lineage>
        <taxon>Bacteria</taxon>
        <taxon>Pseudomonadati</taxon>
        <taxon>Pseudomonadota</taxon>
        <taxon>Gammaproteobacteria</taxon>
        <taxon>Cellvibrionales</taxon>
        <taxon>Halieaceae</taxon>
        <taxon>Mangrovimicrobium</taxon>
    </lineage>
</organism>
<protein>
    <submittedName>
        <fullName evidence="3">AtpZ/AtpI family protein</fullName>
    </submittedName>
</protein>
<dbReference type="RefSeq" id="WP_135444829.1">
    <property type="nucleotide sequence ID" value="NZ_SRLE01000009.1"/>
</dbReference>